<keyword evidence="4 8" id="KW-0999">Mitochondrion inner membrane</keyword>
<dbReference type="PROSITE" id="PS51352">
    <property type="entry name" value="THIOREDOXIN_2"/>
    <property type="match status" value="1"/>
</dbReference>
<gene>
    <name evidence="12" type="ORF">PPAR00522_LOCUS1046</name>
</gene>
<dbReference type="InterPro" id="IPR003782">
    <property type="entry name" value="SCO1/SenC"/>
</dbReference>
<evidence type="ECO:0000256" key="9">
    <source>
        <dbReference type="PIRSR" id="PIRSR037736-1"/>
    </source>
</evidence>
<feature type="binding site" evidence="9">
    <location>
        <position position="223"/>
    </location>
    <ligand>
        <name>Cu cation</name>
        <dbReference type="ChEBI" id="CHEBI:23378"/>
    </ligand>
</feature>
<evidence type="ECO:0000256" key="10">
    <source>
        <dbReference type="PIRSR" id="PIRSR603782-2"/>
    </source>
</evidence>
<evidence type="ECO:0000256" key="7">
    <source>
        <dbReference type="ARBA" id="ARBA00023136"/>
    </source>
</evidence>
<evidence type="ECO:0000256" key="2">
    <source>
        <dbReference type="ARBA" id="ARBA00010996"/>
    </source>
</evidence>
<evidence type="ECO:0000256" key="5">
    <source>
        <dbReference type="ARBA" id="ARBA00023008"/>
    </source>
</evidence>
<keyword evidence="10" id="KW-1015">Disulfide bond</keyword>
<dbReference type="GO" id="GO:0005743">
    <property type="term" value="C:mitochondrial inner membrane"/>
    <property type="evidence" value="ECO:0007669"/>
    <property type="project" value="UniProtKB-SubCell"/>
</dbReference>
<evidence type="ECO:0000259" key="11">
    <source>
        <dbReference type="PROSITE" id="PS51352"/>
    </source>
</evidence>
<evidence type="ECO:0000256" key="1">
    <source>
        <dbReference type="ARBA" id="ARBA00004273"/>
    </source>
</evidence>
<evidence type="ECO:0000256" key="8">
    <source>
        <dbReference type="PIRNR" id="PIRNR037736"/>
    </source>
</evidence>
<name>A0A7S0UJQ5_9CHLO</name>
<protein>
    <recommendedName>
        <fullName evidence="11">Thioredoxin domain-containing protein</fullName>
    </recommendedName>
</protein>
<sequence length="278" mass="31028">MMRLRALKQFTSFAQGVASNSVAGATKASPQQKLLPSFKNVRYMQTQKAGYKPPPPPVSINTLLMTLMAGAGVIYVAKQYKTEKLQEVMNQSQQVVGKASVGGPFSLTNQDGKPFTDVDLHGEFAVLYFGFTHCPDICPDEMEKLAESIKSTEKTSGVKIQSVFISVDPQRDTPAVIKNYVKEFHPDMIGLTGDFETIKKVSKSYRVYFNKTGESADDYLVDHSIIHYLINPDGDFVTFFNKNQTAEQIANSLLENAAAWQKDHPQYHRDKKLATFVK</sequence>
<dbReference type="InterPro" id="IPR036249">
    <property type="entry name" value="Thioredoxin-like_sf"/>
</dbReference>
<proteinExistence type="inferred from homology"/>
<comment type="subcellular location">
    <subcellularLocation>
        <location evidence="1 8">Mitochondrion inner membrane</location>
    </subcellularLocation>
</comment>
<dbReference type="Pfam" id="PF02630">
    <property type="entry name" value="SCO1-SenC"/>
    <property type="match status" value="1"/>
</dbReference>
<keyword evidence="6 8" id="KW-0496">Mitochondrion</keyword>
<dbReference type="GO" id="GO:0033617">
    <property type="term" value="P:mitochondrial respiratory chain complex IV assembly"/>
    <property type="evidence" value="ECO:0007669"/>
    <property type="project" value="TreeGrafter"/>
</dbReference>
<dbReference type="CDD" id="cd02968">
    <property type="entry name" value="SCO"/>
    <property type="match status" value="1"/>
</dbReference>
<keyword evidence="7" id="KW-0472">Membrane</keyword>
<evidence type="ECO:0000313" key="12">
    <source>
        <dbReference type="EMBL" id="CAD8764662.1"/>
    </source>
</evidence>
<dbReference type="PANTHER" id="PTHR12151">
    <property type="entry name" value="ELECTRON TRANSPORT PROTIN SCO1/SENC FAMILY MEMBER"/>
    <property type="match status" value="1"/>
</dbReference>
<dbReference type="SUPFAM" id="SSF52833">
    <property type="entry name" value="Thioredoxin-like"/>
    <property type="match status" value="1"/>
</dbReference>
<organism evidence="12">
    <name type="scientific">Polytomella parva</name>
    <dbReference type="NCBI Taxonomy" id="51329"/>
    <lineage>
        <taxon>Eukaryota</taxon>
        <taxon>Viridiplantae</taxon>
        <taxon>Chlorophyta</taxon>
        <taxon>core chlorophytes</taxon>
        <taxon>Chlorophyceae</taxon>
        <taxon>CS clade</taxon>
        <taxon>Chlamydomonadales</taxon>
        <taxon>Chlamydomonadaceae</taxon>
        <taxon>Polytomella</taxon>
    </lineage>
</organism>
<keyword evidence="3 9" id="KW-0479">Metal-binding</keyword>
<dbReference type="AlphaFoldDB" id="A0A7S0UJQ5"/>
<comment type="similarity">
    <text evidence="2 8">Belongs to the SCO1/2 family.</text>
</comment>
<evidence type="ECO:0000256" key="6">
    <source>
        <dbReference type="ARBA" id="ARBA00023128"/>
    </source>
</evidence>
<dbReference type="EMBL" id="HBFM01001887">
    <property type="protein sequence ID" value="CAD8764662.1"/>
    <property type="molecule type" value="Transcribed_RNA"/>
</dbReference>
<reference evidence="12" key="1">
    <citation type="submission" date="2021-01" db="EMBL/GenBank/DDBJ databases">
        <authorList>
            <person name="Corre E."/>
            <person name="Pelletier E."/>
            <person name="Niang G."/>
            <person name="Scheremetjew M."/>
            <person name="Finn R."/>
            <person name="Kale V."/>
            <person name="Holt S."/>
            <person name="Cochrane G."/>
            <person name="Meng A."/>
            <person name="Brown T."/>
            <person name="Cohen L."/>
        </authorList>
    </citation>
    <scope>NUCLEOTIDE SEQUENCE</scope>
    <source>
        <strain evidence="12">SAG 63-3</strain>
    </source>
</reference>
<evidence type="ECO:0000256" key="3">
    <source>
        <dbReference type="ARBA" id="ARBA00022723"/>
    </source>
</evidence>
<feature type="domain" description="Thioredoxin" evidence="11">
    <location>
        <begin position="96"/>
        <end position="259"/>
    </location>
</feature>
<dbReference type="InterPro" id="IPR017276">
    <property type="entry name" value="Synth_of_cyt-c-oxidase_Sco1/2"/>
</dbReference>
<dbReference type="PIRSF" id="PIRSF037736">
    <property type="entry name" value="SCO1"/>
    <property type="match status" value="1"/>
</dbReference>
<dbReference type="Gene3D" id="3.40.30.10">
    <property type="entry name" value="Glutaredoxin"/>
    <property type="match status" value="1"/>
</dbReference>
<dbReference type="InterPro" id="IPR013766">
    <property type="entry name" value="Thioredoxin_domain"/>
</dbReference>
<evidence type="ECO:0000256" key="4">
    <source>
        <dbReference type="ARBA" id="ARBA00022792"/>
    </source>
</evidence>
<accession>A0A7S0UJQ5</accession>
<keyword evidence="5 9" id="KW-0186">Copper</keyword>
<dbReference type="FunFam" id="3.40.30.10:FF:000013">
    <property type="entry name" value="Blast:Protein SCO1 homolog, mitochondrial"/>
    <property type="match status" value="1"/>
</dbReference>
<dbReference type="PANTHER" id="PTHR12151:SF5">
    <property type="entry name" value="AT19154P"/>
    <property type="match status" value="1"/>
</dbReference>
<feature type="binding site" evidence="9">
    <location>
        <position position="138"/>
    </location>
    <ligand>
        <name>Cu cation</name>
        <dbReference type="ChEBI" id="CHEBI:23378"/>
    </ligand>
</feature>
<dbReference type="GO" id="GO:0016531">
    <property type="term" value="F:copper chaperone activity"/>
    <property type="evidence" value="ECO:0007669"/>
    <property type="project" value="InterPro"/>
</dbReference>
<dbReference type="GO" id="GO:0006878">
    <property type="term" value="P:intracellular copper ion homeostasis"/>
    <property type="evidence" value="ECO:0007669"/>
    <property type="project" value="UniProtKB-UniRule"/>
</dbReference>
<feature type="binding site" evidence="9">
    <location>
        <position position="134"/>
    </location>
    <ligand>
        <name>Cu cation</name>
        <dbReference type="ChEBI" id="CHEBI:23378"/>
    </ligand>
</feature>
<feature type="disulfide bond" description="Redox-active" evidence="10">
    <location>
        <begin position="134"/>
        <end position="138"/>
    </location>
</feature>
<dbReference type="GO" id="GO:0005507">
    <property type="term" value="F:copper ion binding"/>
    <property type="evidence" value="ECO:0007669"/>
    <property type="project" value="InterPro"/>
</dbReference>